<feature type="region of interest" description="Disordered" evidence="1">
    <location>
        <begin position="187"/>
        <end position="212"/>
    </location>
</feature>
<protein>
    <submittedName>
        <fullName evidence="2">Uncharacterized protein</fullName>
    </submittedName>
</protein>
<gene>
    <name evidence="2" type="ORF">TREES_T100009642</name>
</gene>
<organism evidence="2 3">
    <name type="scientific">Tupaia chinensis</name>
    <name type="common">Chinese tree shrew</name>
    <name type="synonym">Tupaia belangeri chinensis</name>
    <dbReference type="NCBI Taxonomy" id="246437"/>
    <lineage>
        <taxon>Eukaryota</taxon>
        <taxon>Metazoa</taxon>
        <taxon>Chordata</taxon>
        <taxon>Craniata</taxon>
        <taxon>Vertebrata</taxon>
        <taxon>Euteleostomi</taxon>
        <taxon>Mammalia</taxon>
        <taxon>Eutheria</taxon>
        <taxon>Euarchontoglires</taxon>
        <taxon>Scandentia</taxon>
        <taxon>Tupaiidae</taxon>
        <taxon>Tupaia</taxon>
    </lineage>
</organism>
<accession>L9LC50</accession>
<dbReference type="AlphaFoldDB" id="L9LC50"/>
<feature type="compositionally biased region" description="Polar residues" evidence="1">
    <location>
        <begin position="191"/>
        <end position="212"/>
    </location>
</feature>
<dbReference type="Proteomes" id="UP000011518">
    <property type="component" value="Unassembled WGS sequence"/>
</dbReference>
<evidence type="ECO:0000313" key="2">
    <source>
        <dbReference type="EMBL" id="ELW72486.1"/>
    </source>
</evidence>
<proteinExistence type="predicted"/>
<reference evidence="3" key="1">
    <citation type="submission" date="2012-07" db="EMBL/GenBank/DDBJ databases">
        <title>Genome of the Chinese tree shrew, a rising model animal genetically related to primates.</title>
        <authorList>
            <person name="Zhang G."/>
            <person name="Fan Y."/>
            <person name="Yao Y."/>
            <person name="Huang Z."/>
        </authorList>
    </citation>
    <scope>NUCLEOTIDE SEQUENCE [LARGE SCALE GENOMIC DNA]</scope>
</reference>
<keyword evidence="3" id="KW-1185">Reference proteome</keyword>
<evidence type="ECO:0000313" key="3">
    <source>
        <dbReference type="Proteomes" id="UP000011518"/>
    </source>
</evidence>
<reference evidence="3" key="2">
    <citation type="journal article" date="2013" name="Nat. Commun.">
        <title>Genome of the Chinese tree shrew.</title>
        <authorList>
            <person name="Fan Y."/>
            <person name="Huang Z.Y."/>
            <person name="Cao C.C."/>
            <person name="Chen C.S."/>
            <person name="Chen Y.X."/>
            <person name="Fan D.D."/>
            <person name="He J."/>
            <person name="Hou H.L."/>
            <person name="Hu L."/>
            <person name="Hu X.T."/>
            <person name="Jiang X.T."/>
            <person name="Lai R."/>
            <person name="Lang Y.S."/>
            <person name="Liang B."/>
            <person name="Liao S.G."/>
            <person name="Mu D."/>
            <person name="Ma Y.Y."/>
            <person name="Niu Y.Y."/>
            <person name="Sun X.Q."/>
            <person name="Xia J.Q."/>
            <person name="Xiao J."/>
            <person name="Xiong Z.Q."/>
            <person name="Xu L."/>
            <person name="Yang L."/>
            <person name="Zhang Y."/>
            <person name="Zhao W."/>
            <person name="Zhao X.D."/>
            <person name="Zheng Y.T."/>
            <person name="Zhou J.M."/>
            <person name="Zhu Y.B."/>
            <person name="Zhang G.J."/>
            <person name="Wang J."/>
            <person name="Yao Y.G."/>
        </authorList>
    </citation>
    <scope>NUCLEOTIDE SEQUENCE [LARGE SCALE GENOMIC DNA]</scope>
</reference>
<dbReference type="InParanoid" id="L9LC50"/>
<name>L9LC50_TUPCH</name>
<dbReference type="EMBL" id="KB320407">
    <property type="protein sequence ID" value="ELW72486.1"/>
    <property type="molecule type" value="Genomic_DNA"/>
</dbReference>
<evidence type="ECO:0000256" key="1">
    <source>
        <dbReference type="SAM" id="MobiDB-lite"/>
    </source>
</evidence>
<sequence length="212" mass="22744">MLLRIRPIASPRQLLIQNRKLPHEMPRRSWGPADLLRPLETQGRAPRVAGAGPVTAHTRSASTTAAKAFLPTPACVHHCGKSLPTHTARIRGIQVPSSLNQDDLITQDTEQTAFHSHLDGLAQTHTHAEGGRATVVGLCVPGGGHGWQAPDLKEASPLRPVGLCRNQAASTSLWNLQLYFCPSPPHPDLSGNPTGPLSLSENHSEQSPGVKR</sequence>